<evidence type="ECO:0000256" key="1">
    <source>
        <dbReference type="PIRSR" id="PIRSR639069-1"/>
    </source>
</evidence>
<evidence type="ECO:0000256" key="2">
    <source>
        <dbReference type="PIRSR" id="PIRSR639069-2"/>
    </source>
</evidence>
<accession>A0A2S0VQ70</accession>
<dbReference type="EMBL" id="CP026604">
    <property type="protein sequence ID" value="AWB66230.1"/>
    <property type="molecule type" value="Genomic_DNA"/>
</dbReference>
<feature type="active site" description="Charge relay system" evidence="1">
    <location>
        <position position="293"/>
    </location>
</feature>
<dbReference type="GO" id="GO:0052689">
    <property type="term" value="F:carboxylic ester hydrolase activity"/>
    <property type="evidence" value="ECO:0007669"/>
    <property type="project" value="TreeGrafter"/>
</dbReference>
<protein>
    <submittedName>
        <fullName evidence="4">Alpha/beta hydrolase</fullName>
    </submittedName>
</protein>
<dbReference type="OrthoDB" id="9770528at2"/>
<evidence type="ECO:0000313" key="5">
    <source>
        <dbReference type="Proteomes" id="UP000244441"/>
    </source>
</evidence>
<reference evidence="4 5" key="1">
    <citation type="submission" date="2018-01" db="EMBL/GenBank/DDBJ databases">
        <title>Genome sequence of a Cantenovulum-like bacteria.</title>
        <authorList>
            <person name="Tan W.R."/>
            <person name="Lau N.-S."/>
            <person name="Go F."/>
            <person name="Amirul A.-A.A."/>
        </authorList>
    </citation>
    <scope>NUCLEOTIDE SEQUENCE [LARGE SCALE GENOMIC DNA]</scope>
    <source>
        <strain evidence="4 5">CCB-QB4</strain>
    </source>
</reference>
<keyword evidence="4" id="KW-0378">Hydrolase</keyword>
<dbReference type="KEGG" id="cate:C2869_07180"/>
<dbReference type="Gene3D" id="3.40.50.1820">
    <property type="entry name" value="alpha/beta hydrolase"/>
    <property type="match status" value="1"/>
</dbReference>
<sequence length="317" mass="35826">MSNQAEKFDPSYGYSLTDLLAITTPEAPKDFDSFWQNAYADCHDIQPKPKFIDTGAIHKNWRVFEIQYISTNDMKIGGWILIPQDKPPTRGFVVGHGYGGRDEPDYNLPFDDAAILFPCCRGISKSPNFPISSNPQWHVLHDIDKPDRYIIRGCVEDTWLAVSCLLALFPYLAGHLGYLGVSFSGGVGALAMAYEKRIARAHFNVPTFGNHQLRLKLPTWGSGESLRQFYRKKPDMLLNTLKYFDAANAAERINMPVHCALALKDPVVAPPGQFAVYNALKCEKHLYVLDEGHAEYPTQEQQKIELRQQLVEFFSPI</sequence>
<dbReference type="PANTHER" id="PTHR40111">
    <property type="entry name" value="CEPHALOSPORIN-C DEACETYLASE"/>
    <property type="match status" value="1"/>
</dbReference>
<dbReference type="GO" id="GO:0005976">
    <property type="term" value="P:polysaccharide metabolic process"/>
    <property type="evidence" value="ECO:0007669"/>
    <property type="project" value="TreeGrafter"/>
</dbReference>
<proteinExistence type="predicted"/>
<keyword evidence="5" id="KW-1185">Reference proteome</keyword>
<dbReference type="AlphaFoldDB" id="A0A2S0VQ70"/>
<dbReference type="Pfam" id="PF05448">
    <property type="entry name" value="AXE1"/>
    <property type="match status" value="1"/>
</dbReference>
<dbReference type="InterPro" id="IPR039069">
    <property type="entry name" value="CE7"/>
</dbReference>
<feature type="active site" description="Charge relay system" evidence="1">
    <location>
        <position position="265"/>
    </location>
</feature>
<evidence type="ECO:0000259" key="3">
    <source>
        <dbReference type="Pfam" id="PF05448"/>
    </source>
</evidence>
<name>A0A2S0VQ70_9ALTE</name>
<dbReference type="PANTHER" id="PTHR40111:SF1">
    <property type="entry name" value="CEPHALOSPORIN-C DEACETYLASE"/>
    <property type="match status" value="1"/>
</dbReference>
<dbReference type="InterPro" id="IPR029058">
    <property type="entry name" value="AB_hydrolase_fold"/>
</dbReference>
<gene>
    <name evidence="4" type="ORF">C2869_07180</name>
</gene>
<dbReference type="InterPro" id="IPR008391">
    <property type="entry name" value="AXE1_dom"/>
</dbReference>
<dbReference type="SUPFAM" id="SSF53474">
    <property type="entry name" value="alpha/beta-Hydrolases"/>
    <property type="match status" value="1"/>
</dbReference>
<evidence type="ECO:0000313" key="4">
    <source>
        <dbReference type="EMBL" id="AWB66230.1"/>
    </source>
</evidence>
<feature type="active site" description="Nucleophile" evidence="1">
    <location>
        <position position="182"/>
    </location>
</feature>
<feature type="binding site" evidence="2">
    <location>
        <position position="98"/>
    </location>
    <ligand>
        <name>substrate</name>
    </ligand>
</feature>
<organism evidence="4 5">
    <name type="scientific">Saccharobesus litoralis</name>
    <dbReference type="NCBI Taxonomy" id="2172099"/>
    <lineage>
        <taxon>Bacteria</taxon>
        <taxon>Pseudomonadati</taxon>
        <taxon>Pseudomonadota</taxon>
        <taxon>Gammaproteobacteria</taxon>
        <taxon>Alteromonadales</taxon>
        <taxon>Alteromonadaceae</taxon>
        <taxon>Saccharobesus</taxon>
    </lineage>
</organism>
<dbReference type="RefSeq" id="WP_108602301.1">
    <property type="nucleotide sequence ID" value="NZ_CP026604.1"/>
</dbReference>
<dbReference type="Proteomes" id="UP000244441">
    <property type="component" value="Chromosome"/>
</dbReference>
<feature type="domain" description="Acetyl xylan esterase" evidence="3">
    <location>
        <begin position="26"/>
        <end position="301"/>
    </location>
</feature>